<evidence type="ECO:0000259" key="3">
    <source>
        <dbReference type="PROSITE" id="PS50848"/>
    </source>
</evidence>
<dbReference type="OrthoDB" id="1295045at2759"/>
<evidence type="ECO:0000313" key="5">
    <source>
        <dbReference type="Proteomes" id="UP000612055"/>
    </source>
</evidence>
<evidence type="ECO:0000313" key="4">
    <source>
        <dbReference type="EMBL" id="KAG2500075.1"/>
    </source>
</evidence>
<protein>
    <recommendedName>
        <fullName evidence="3">START domain-containing protein</fullName>
    </recommendedName>
</protein>
<gene>
    <name evidence="4" type="ORF">HYH03_002352</name>
</gene>
<dbReference type="PANTHER" id="PTHR19308:SF39">
    <property type="entry name" value="PHOSPHATIDYLCHOLINE TRANSFER PROTEIN"/>
    <property type="match status" value="1"/>
</dbReference>
<dbReference type="Gene3D" id="3.30.530.20">
    <property type="match status" value="1"/>
</dbReference>
<keyword evidence="5" id="KW-1185">Reference proteome</keyword>
<keyword evidence="2" id="KW-1133">Transmembrane helix</keyword>
<dbReference type="PROSITE" id="PS50848">
    <property type="entry name" value="START"/>
    <property type="match status" value="1"/>
</dbReference>
<reference evidence="4" key="1">
    <citation type="journal article" date="2020" name="bioRxiv">
        <title>Comparative genomics of Chlamydomonas.</title>
        <authorList>
            <person name="Craig R.J."/>
            <person name="Hasan A.R."/>
            <person name="Ness R.W."/>
            <person name="Keightley P.D."/>
        </authorList>
    </citation>
    <scope>NUCLEOTIDE SEQUENCE</scope>
    <source>
        <strain evidence="4">CCAP 11/70</strain>
    </source>
</reference>
<proteinExistence type="predicted"/>
<organism evidence="4 5">
    <name type="scientific">Edaphochlamys debaryana</name>
    <dbReference type="NCBI Taxonomy" id="47281"/>
    <lineage>
        <taxon>Eukaryota</taxon>
        <taxon>Viridiplantae</taxon>
        <taxon>Chlorophyta</taxon>
        <taxon>core chlorophytes</taxon>
        <taxon>Chlorophyceae</taxon>
        <taxon>CS clade</taxon>
        <taxon>Chlamydomonadales</taxon>
        <taxon>Chlamydomonadales incertae sedis</taxon>
        <taxon>Edaphochlamys</taxon>
    </lineage>
</organism>
<dbReference type="SUPFAM" id="SSF55961">
    <property type="entry name" value="Bet v1-like"/>
    <property type="match status" value="1"/>
</dbReference>
<dbReference type="InterPro" id="IPR051213">
    <property type="entry name" value="START_lipid_transfer"/>
</dbReference>
<dbReference type="Pfam" id="PF01852">
    <property type="entry name" value="START"/>
    <property type="match status" value="1"/>
</dbReference>
<evidence type="ECO:0000256" key="2">
    <source>
        <dbReference type="SAM" id="Phobius"/>
    </source>
</evidence>
<sequence length="488" mass="54074">MAPEAAAFWGDPAMWGPAFYAILPVWLLGALIGYLLPRPVKGQAATWTVMSLPANFRWALGFYHFALIVRTVWTHFTRPGTFRSFCKALLHWSQGQGWHFDFPALAAEGGVEDVVATTTTRDADNWYVTQKDLAFFQYHMEANGDCPGASAWEVMMEKDLPGLVRYTAWRRTLANGKSEYKSVTISPDATAQEFIDLYFDDDFRPKWDSMIIHHEVVENGDFAQRQQVVRWVRRFPFKFLSDREYFIARRLFKQDDAMYGLTKVVDHSSARKDSPVVRVDDYYSMWRSRTVADPWGSDKPATETLLFHHEQLKIMENLSRFAVRHGMWGFVKTLSECTPDFIGARRARVGSNEPDAMAYGYNGVPNPPANGTASPAPSSAGGAPHMIGRLNASQSALSLCSMDSSNAGGSAALGGGASSLSRQGSSGLPLGKVVPTRVKGLLAVAMASGFAVMMRRSTSVPAGLSSVPNVKSLKSRRQNLRRQTSLAF</sequence>
<name>A0A835YK62_9CHLO</name>
<feature type="region of interest" description="Disordered" evidence="1">
    <location>
        <begin position="368"/>
        <end position="387"/>
    </location>
</feature>
<feature type="compositionally biased region" description="Low complexity" evidence="1">
    <location>
        <begin position="369"/>
        <end position="384"/>
    </location>
</feature>
<dbReference type="InterPro" id="IPR023393">
    <property type="entry name" value="START-like_dom_sf"/>
</dbReference>
<dbReference type="AlphaFoldDB" id="A0A835YK62"/>
<dbReference type="GO" id="GO:0008289">
    <property type="term" value="F:lipid binding"/>
    <property type="evidence" value="ECO:0007669"/>
    <property type="project" value="InterPro"/>
</dbReference>
<accession>A0A835YK62</accession>
<feature type="transmembrane region" description="Helical" evidence="2">
    <location>
        <begin position="58"/>
        <end position="76"/>
    </location>
</feature>
<dbReference type="Proteomes" id="UP000612055">
    <property type="component" value="Unassembled WGS sequence"/>
</dbReference>
<dbReference type="InterPro" id="IPR002913">
    <property type="entry name" value="START_lipid-bd_dom"/>
</dbReference>
<comment type="caution">
    <text evidence="4">The sequence shown here is derived from an EMBL/GenBank/DDBJ whole genome shotgun (WGS) entry which is preliminary data.</text>
</comment>
<feature type="domain" description="START" evidence="3">
    <location>
        <begin position="152"/>
        <end position="343"/>
    </location>
</feature>
<evidence type="ECO:0000256" key="1">
    <source>
        <dbReference type="SAM" id="MobiDB-lite"/>
    </source>
</evidence>
<dbReference type="GO" id="GO:0005737">
    <property type="term" value="C:cytoplasm"/>
    <property type="evidence" value="ECO:0007669"/>
    <property type="project" value="UniProtKB-ARBA"/>
</dbReference>
<keyword evidence="2" id="KW-0472">Membrane</keyword>
<dbReference type="PANTHER" id="PTHR19308">
    <property type="entry name" value="PHOSPHATIDYLCHOLINE TRANSFER PROTEIN"/>
    <property type="match status" value="1"/>
</dbReference>
<keyword evidence="2" id="KW-0812">Transmembrane</keyword>
<feature type="transmembrane region" description="Helical" evidence="2">
    <location>
        <begin position="18"/>
        <end position="37"/>
    </location>
</feature>
<dbReference type="EMBL" id="JAEHOE010000005">
    <property type="protein sequence ID" value="KAG2500075.1"/>
    <property type="molecule type" value="Genomic_DNA"/>
</dbReference>